<dbReference type="InterPro" id="IPR037219">
    <property type="entry name" value="Peptidase_M41-like"/>
</dbReference>
<comment type="caution">
    <text evidence="14">The sequence shown here is derived from an EMBL/GenBank/DDBJ whole genome shotgun (WGS) entry which is preliminary data.</text>
</comment>
<keyword evidence="3 12" id="KW-0812">Transmembrane</keyword>
<feature type="domain" description="Peptidase M48" evidence="13">
    <location>
        <begin position="77"/>
        <end position="249"/>
    </location>
</feature>
<feature type="compositionally biased region" description="Basic residues" evidence="11">
    <location>
        <begin position="315"/>
        <end position="328"/>
    </location>
</feature>
<comment type="similarity">
    <text evidence="10">Belongs to the peptidase M48 family.</text>
</comment>
<evidence type="ECO:0000256" key="8">
    <source>
        <dbReference type="ARBA" id="ARBA00023049"/>
    </source>
</evidence>
<accession>A0ABP8S278</accession>
<dbReference type="EMBL" id="BAABGT010000104">
    <property type="protein sequence ID" value="GAA4557777.1"/>
    <property type="molecule type" value="Genomic_DNA"/>
</dbReference>
<evidence type="ECO:0000256" key="1">
    <source>
        <dbReference type="ARBA" id="ARBA00022475"/>
    </source>
</evidence>
<gene>
    <name evidence="14" type="ORF">GCM10023175_62820</name>
</gene>
<evidence type="ECO:0000256" key="12">
    <source>
        <dbReference type="SAM" id="Phobius"/>
    </source>
</evidence>
<comment type="cofactor">
    <cofactor evidence="10">
        <name>Zn(2+)</name>
        <dbReference type="ChEBI" id="CHEBI:29105"/>
    </cofactor>
    <text evidence="10">Binds 1 zinc ion per subunit.</text>
</comment>
<dbReference type="CDD" id="cd07327">
    <property type="entry name" value="M48B_HtpX_like"/>
    <property type="match status" value="1"/>
</dbReference>
<dbReference type="PANTHER" id="PTHR43221:SF2">
    <property type="entry name" value="PROTEASE HTPX HOMOLOG"/>
    <property type="match status" value="1"/>
</dbReference>
<evidence type="ECO:0000256" key="3">
    <source>
        <dbReference type="ARBA" id="ARBA00022692"/>
    </source>
</evidence>
<organism evidence="14 15">
    <name type="scientific">Pseudonocardia xishanensis</name>
    <dbReference type="NCBI Taxonomy" id="630995"/>
    <lineage>
        <taxon>Bacteria</taxon>
        <taxon>Bacillati</taxon>
        <taxon>Actinomycetota</taxon>
        <taxon>Actinomycetes</taxon>
        <taxon>Pseudonocardiales</taxon>
        <taxon>Pseudonocardiaceae</taxon>
        <taxon>Pseudonocardia</taxon>
    </lineage>
</organism>
<dbReference type="PANTHER" id="PTHR43221">
    <property type="entry name" value="PROTEASE HTPX"/>
    <property type="match status" value="1"/>
</dbReference>
<dbReference type="SUPFAM" id="SSF140990">
    <property type="entry name" value="FtsH protease domain-like"/>
    <property type="match status" value="1"/>
</dbReference>
<feature type="compositionally biased region" description="Basic and acidic residues" evidence="11">
    <location>
        <begin position="305"/>
        <end position="314"/>
    </location>
</feature>
<feature type="transmembrane region" description="Helical" evidence="12">
    <location>
        <begin position="151"/>
        <end position="176"/>
    </location>
</feature>
<keyword evidence="5 10" id="KW-0378">Hydrolase</keyword>
<dbReference type="Pfam" id="PF01435">
    <property type="entry name" value="Peptidase_M48"/>
    <property type="match status" value="1"/>
</dbReference>
<protein>
    <recommendedName>
        <fullName evidence="13">Peptidase M48 domain-containing protein</fullName>
    </recommendedName>
</protein>
<dbReference type="Proteomes" id="UP001501598">
    <property type="component" value="Unassembled WGS sequence"/>
</dbReference>
<dbReference type="Gene3D" id="3.30.2010.10">
    <property type="entry name" value="Metalloproteases ('zincins'), catalytic domain"/>
    <property type="match status" value="1"/>
</dbReference>
<keyword evidence="6 10" id="KW-0862">Zinc</keyword>
<keyword evidence="15" id="KW-1185">Reference proteome</keyword>
<evidence type="ECO:0000256" key="9">
    <source>
        <dbReference type="ARBA" id="ARBA00023136"/>
    </source>
</evidence>
<feature type="compositionally biased region" description="Basic residues" evidence="11">
    <location>
        <begin position="279"/>
        <end position="295"/>
    </location>
</feature>
<keyword evidence="8 10" id="KW-0482">Metalloprotease</keyword>
<evidence type="ECO:0000313" key="14">
    <source>
        <dbReference type="EMBL" id="GAA4557777.1"/>
    </source>
</evidence>
<evidence type="ECO:0000256" key="11">
    <source>
        <dbReference type="SAM" id="MobiDB-lite"/>
    </source>
</evidence>
<dbReference type="InterPro" id="IPR001915">
    <property type="entry name" value="Peptidase_M48"/>
</dbReference>
<proteinExistence type="inferred from homology"/>
<feature type="region of interest" description="Disordered" evidence="11">
    <location>
        <begin position="271"/>
        <end position="354"/>
    </location>
</feature>
<keyword evidence="9 12" id="KW-0472">Membrane</keyword>
<feature type="region of interest" description="Disordered" evidence="11">
    <location>
        <begin position="385"/>
        <end position="424"/>
    </location>
</feature>
<keyword evidence="7 12" id="KW-1133">Transmembrane helix</keyword>
<sequence>MAGRIAPDRRLSLRMLLTPALLAALWAGVVAAMVLLIRSLVVVVGVVVGALLVVQFWYSDRIALTSLRARTIGPDEYPRLHAVVDRLCALADMDVPRLAVADTDLPNAFATGRSARRAVLCVTRGLLDRLDADELEGVLAHDLSHVAHRDVAVVTAASFVGALAGLVMRLGAFSALTGGRDRRDAESGLVLLAVTVGAAVVYVVGLLLTLALSRYRELAADRSGAQLTGRPSALASALVTLSDDTARIPTRDLRTAQAFTALLFVPATAAGPRGDVQRRPRRPVGRGLRGPRRRPRPDAVGPPGRLERAAARGEGRRRRARGRPRPRRPAVPARRSRGQGDDPAPGSTLGATEQLHPAERHLYSLGYITESLAIRLAGRAAEVGVLGEPSTDGSPVRRADPAGRRPGGRAAAPGGGGHRELAPP</sequence>
<evidence type="ECO:0000256" key="4">
    <source>
        <dbReference type="ARBA" id="ARBA00022723"/>
    </source>
</evidence>
<name>A0ABP8S278_9PSEU</name>
<evidence type="ECO:0000313" key="15">
    <source>
        <dbReference type="Proteomes" id="UP001501598"/>
    </source>
</evidence>
<keyword evidence="2 10" id="KW-0645">Protease</keyword>
<keyword evidence="1" id="KW-1003">Cell membrane</keyword>
<feature type="transmembrane region" description="Helical" evidence="12">
    <location>
        <begin position="41"/>
        <end position="58"/>
    </location>
</feature>
<evidence type="ECO:0000256" key="7">
    <source>
        <dbReference type="ARBA" id="ARBA00022989"/>
    </source>
</evidence>
<evidence type="ECO:0000259" key="13">
    <source>
        <dbReference type="Pfam" id="PF01435"/>
    </source>
</evidence>
<dbReference type="InterPro" id="IPR050083">
    <property type="entry name" value="HtpX_protease"/>
</dbReference>
<keyword evidence="4" id="KW-0479">Metal-binding</keyword>
<feature type="transmembrane region" description="Helical" evidence="12">
    <location>
        <begin position="188"/>
        <end position="212"/>
    </location>
</feature>
<evidence type="ECO:0000256" key="5">
    <source>
        <dbReference type="ARBA" id="ARBA00022801"/>
    </source>
</evidence>
<evidence type="ECO:0000256" key="2">
    <source>
        <dbReference type="ARBA" id="ARBA00022670"/>
    </source>
</evidence>
<evidence type="ECO:0000256" key="6">
    <source>
        <dbReference type="ARBA" id="ARBA00022833"/>
    </source>
</evidence>
<evidence type="ECO:0000256" key="10">
    <source>
        <dbReference type="RuleBase" id="RU003983"/>
    </source>
</evidence>
<reference evidence="15" key="1">
    <citation type="journal article" date="2019" name="Int. J. Syst. Evol. Microbiol.">
        <title>The Global Catalogue of Microorganisms (GCM) 10K type strain sequencing project: providing services to taxonomists for standard genome sequencing and annotation.</title>
        <authorList>
            <consortium name="The Broad Institute Genomics Platform"/>
            <consortium name="The Broad Institute Genome Sequencing Center for Infectious Disease"/>
            <person name="Wu L."/>
            <person name="Ma J."/>
        </authorList>
    </citation>
    <scope>NUCLEOTIDE SEQUENCE [LARGE SCALE GENOMIC DNA]</scope>
    <source>
        <strain evidence="15">JCM 17906</strain>
    </source>
</reference>